<keyword evidence="1" id="KW-0378">Hydrolase</keyword>
<evidence type="ECO:0000259" key="2">
    <source>
        <dbReference type="Pfam" id="PF03061"/>
    </source>
</evidence>
<dbReference type="InterPro" id="IPR003736">
    <property type="entry name" value="PAAI_dom"/>
</dbReference>
<accession>A0A2R8APQ3</accession>
<dbReference type="CDD" id="cd03443">
    <property type="entry name" value="PaaI_thioesterase"/>
    <property type="match status" value="1"/>
</dbReference>
<dbReference type="Gene3D" id="3.10.129.10">
    <property type="entry name" value="Hotdog Thioesterase"/>
    <property type="match status" value="1"/>
</dbReference>
<organism evidence="3 4">
    <name type="scientific">Pseudoprimorskyibacter insulae</name>
    <dbReference type="NCBI Taxonomy" id="1695997"/>
    <lineage>
        <taxon>Bacteria</taxon>
        <taxon>Pseudomonadati</taxon>
        <taxon>Pseudomonadota</taxon>
        <taxon>Alphaproteobacteria</taxon>
        <taxon>Rhodobacterales</taxon>
        <taxon>Paracoccaceae</taxon>
        <taxon>Pseudoprimorskyibacter</taxon>
    </lineage>
</organism>
<dbReference type="EMBL" id="OMOJ01000001">
    <property type="protein sequence ID" value="SPF77849.1"/>
    <property type="molecule type" value="Genomic_DNA"/>
</dbReference>
<keyword evidence="4" id="KW-1185">Reference proteome</keyword>
<dbReference type="InterPro" id="IPR006683">
    <property type="entry name" value="Thioestr_dom"/>
</dbReference>
<evidence type="ECO:0000313" key="3">
    <source>
        <dbReference type="EMBL" id="SPF77849.1"/>
    </source>
</evidence>
<evidence type="ECO:0000256" key="1">
    <source>
        <dbReference type="ARBA" id="ARBA00022801"/>
    </source>
</evidence>
<protein>
    <recommendedName>
        <fullName evidence="2">Thioesterase domain-containing protein</fullName>
    </recommendedName>
</protein>
<dbReference type="GO" id="GO:0016289">
    <property type="term" value="F:acyl-CoA hydrolase activity"/>
    <property type="evidence" value="ECO:0007669"/>
    <property type="project" value="UniProtKB-ARBA"/>
</dbReference>
<dbReference type="AlphaFoldDB" id="A0A2R8APQ3"/>
<gene>
    <name evidence="3" type="ORF">PRI8871_00435</name>
</gene>
<dbReference type="SUPFAM" id="SSF54637">
    <property type="entry name" value="Thioesterase/thiol ester dehydrase-isomerase"/>
    <property type="match status" value="1"/>
</dbReference>
<name>A0A2R8APQ3_9RHOB</name>
<dbReference type="RefSeq" id="WP_245897749.1">
    <property type="nucleotide sequence ID" value="NZ_OMOJ01000001.1"/>
</dbReference>
<dbReference type="Proteomes" id="UP000244904">
    <property type="component" value="Unassembled WGS sequence"/>
</dbReference>
<dbReference type="Pfam" id="PF03061">
    <property type="entry name" value="4HBT"/>
    <property type="match status" value="1"/>
</dbReference>
<sequence length="136" mass="14996">MTDLDPALKETPYPYQSHLGMEMTGWKQDWSRFETPVAEHLLNRHANVHGGAYASILDTVMGYAGCWTGDPDQRQLCLTLSLTVQFISRPKGEVLIGEGLRTGGGRGTFFAEGQITDETGELVAKGTGVFKYRSQK</sequence>
<feature type="domain" description="Thioesterase" evidence="2">
    <location>
        <begin position="47"/>
        <end position="124"/>
    </location>
</feature>
<proteinExistence type="predicted"/>
<dbReference type="InterPro" id="IPR029069">
    <property type="entry name" value="HotDog_dom_sf"/>
</dbReference>
<evidence type="ECO:0000313" key="4">
    <source>
        <dbReference type="Proteomes" id="UP000244904"/>
    </source>
</evidence>
<dbReference type="NCBIfam" id="TIGR00369">
    <property type="entry name" value="unchar_dom_1"/>
    <property type="match status" value="1"/>
</dbReference>
<reference evidence="4" key="1">
    <citation type="submission" date="2018-03" db="EMBL/GenBank/DDBJ databases">
        <authorList>
            <person name="Rodrigo-Torres L."/>
            <person name="Arahal R. D."/>
            <person name="Lucena T."/>
        </authorList>
    </citation>
    <scope>NUCLEOTIDE SEQUENCE [LARGE SCALE GENOMIC DNA]</scope>
    <source>
        <strain evidence="4">CECT 8871</strain>
    </source>
</reference>